<dbReference type="Pfam" id="PF08699">
    <property type="entry name" value="ArgoL1"/>
    <property type="match status" value="1"/>
</dbReference>
<dbReference type="PROSITE" id="PS50821">
    <property type="entry name" value="PAZ"/>
    <property type="match status" value="1"/>
</dbReference>
<dbReference type="CDD" id="cd02846">
    <property type="entry name" value="PAZ_argonaute_like"/>
    <property type="match status" value="1"/>
</dbReference>
<dbReference type="InterPro" id="IPR003100">
    <property type="entry name" value="PAZ_dom"/>
</dbReference>
<evidence type="ECO:0008006" key="6">
    <source>
        <dbReference type="Google" id="ProtNLM"/>
    </source>
</evidence>
<dbReference type="RefSeq" id="XP_060456893.1">
    <property type="nucleotide sequence ID" value="XM_060600284.1"/>
</dbReference>
<evidence type="ECO:0000259" key="2">
    <source>
        <dbReference type="PROSITE" id="PS50821"/>
    </source>
</evidence>
<dbReference type="PROSITE" id="PS50822">
    <property type="entry name" value="PIWI"/>
    <property type="match status" value="1"/>
</dbReference>
<dbReference type="InterPro" id="IPR045246">
    <property type="entry name" value="Piwi_ago-like"/>
</dbReference>
<dbReference type="GeneID" id="85495498"/>
<feature type="compositionally biased region" description="Basic and acidic residues" evidence="1">
    <location>
        <begin position="56"/>
        <end position="87"/>
    </location>
</feature>
<feature type="region of interest" description="Disordered" evidence="1">
    <location>
        <begin position="1208"/>
        <end position="1230"/>
    </location>
</feature>
<dbReference type="InterPro" id="IPR012337">
    <property type="entry name" value="RNaseH-like_sf"/>
</dbReference>
<dbReference type="Pfam" id="PF16487">
    <property type="entry name" value="ArgoMid"/>
    <property type="match status" value="1"/>
</dbReference>
<feature type="region of interest" description="Disordered" evidence="1">
    <location>
        <begin position="1"/>
        <end position="241"/>
    </location>
</feature>
<dbReference type="InterPro" id="IPR036397">
    <property type="entry name" value="RNaseH_sf"/>
</dbReference>
<evidence type="ECO:0000256" key="1">
    <source>
        <dbReference type="SAM" id="MobiDB-lite"/>
    </source>
</evidence>
<dbReference type="Gene3D" id="3.30.420.10">
    <property type="entry name" value="Ribonuclease H-like superfamily/Ribonuclease H"/>
    <property type="match status" value="1"/>
</dbReference>
<dbReference type="InterPro" id="IPR036085">
    <property type="entry name" value="PAZ_dom_sf"/>
</dbReference>
<evidence type="ECO:0000313" key="5">
    <source>
        <dbReference type="Proteomes" id="UP001233271"/>
    </source>
</evidence>
<dbReference type="SUPFAM" id="SSF101690">
    <property type="entry name" value="PAZ domain"/>
    <property type="match status" value="1"/>
</dbReference>
<dbReference type="Pfam" id="PF02170">
    <property type="entry name" value="PAZ"/>
    <property type="match status" value="1"/>
</dbReference>
<gene>
    <name evidence="4" type="primary">ago1</name>
    <name evidence="4" type="ORF">CcaverHIS019_0404480</name>
</gene>
<feature type="compositionally biased region" description="Basic and acidic residues" evidence="1">
    <location>
        <begin position="210"/>
        <end position="221"/>
    </location>
</feature>
<dbReference type="PANTHER" id="PTHR22891">
    <property type="entry name" value="EUKARYOTIC TRANSLATION INITIATION FACTOR 2C"/>
    <property type="match status" value="1"/>
</dbReference>
<dbReference type="Proteomes" id="UP001233271">
    <property type="component" value="Chromosome 4"/>
</dbReference>
<organism evidence="4 5">
    <name type="scientific">Cutaneotrichosporon cavernicola</name>
    <dbReference type="NCBI Taxonomy" id="279322"/>
    <lineage>
        <taxon>Eukaryota</taxon>
        <taxon>Fungi</taxon>
        <taxon>Dikarya</taxon>
        <taxon>Basidiomycota</taxon>
        <taxon>Agaricomycotina</taxon>
        <taxon>Tremellomycetes</taxon>
        <taxon>Trichosporonales</taxon>
        <taxon>Trichosporonaceae</taxon>
        <taxon>Cutaneotrichosporon</taxon>
    </lineage>
</organism>
<dbReference type="AlphaFoldDB" id="A0AA48L476"/>
<feature type="compositionally biased region" description="Basic and acidic residues" evidence="1">
    <location>
        <begin position="21"/>
        <end position="40"/>
    </location>
</feature>
<dbReference type="InterPro" id="IPR032473">
    <property type="entry name" value="Argonaute_Mid_dom"/>
</dbReference>
<evidence type="ECO:0000259" key="3">
    <source>
        <dbReference type="PROSITE" id="PS50822"/>
    </source>
</evidence>
<reference evidence="4" key="1">
    <citation type="journal article" date="2023" name="BMC Genomics">
        <title>Chromosome-level genome assemblies of Cutaneotrichosporon spp. (Trichosporonales, Basidiomycota) reveal imbalanced evolution between nucleotide sequences and chromosome synteny.</title>
        <authorList>
            <person name="Kobayashi Y."/>
            <person name="Kayamori A."/>
            <person name="Aoki K."/>
            <person name="Shiwa Y."/>
            <person name="Matsutani M."/>
            <person name="Fujita N."/>
            <person name="Sugita T."/>
            <person name="Iwasaki W."/>
            <person name="Tanaka N."/>
            <person name="Takashima M."/>
        </authorList>
    </citation>
    <scope>NUCLEOTIDE SEQUENCE</scope>
    <source>
        <strain evidence="4">HIS019</strain>
    </source>
</reference>
<feature type="domain" description="Piwi" evidence="3">
    <location>
        <begin position="898"/>
        <end position="1203"/>
    </location>
</feature>
<protein>
    <recommendedName>
        <fullName evidence="6">Piwi-domain-containing protein</fullName>
    </recommendedName>
</protein>
<evidence type="ECO:0000313" key="4">
    <source>
        <dbReference type="EMBL" id="BEI91628.1"/>
    </source>
</evidence>
<dbReference type="InterPro" id="IPR014811">
    <property type="entry name" value="ArgoL1"/>
</dbReference>
<dbReference type="CDD" id="cd04657">
    <property type="entry name" value="Piwi_ago-like"/>
    <property type="match status" value="1"/>
</dbReference>
<dbReference type="Pfam" id="PF16488">
    <property type="entry name" value="ArgoL2"/>
    <property type="match status" value="1"/>
</dbReference>
<dbReference type="EMBL" id="AP028215">
    <property type="protein sequence ID" value="BEI91628.1"/>
    <property type="molecule type" value="Genomic_DNA"/>
</dbReference>
<dbReference type="InterPro" id="IPR003165">
    <property type="entry name" value="Piwi"/>
</dbReference>
<dbReference type="Pfam" id="PF16486">
    <property type="entry name" value="ArgoN"/>
    <property type="match status" value="1"/>
</dbReference>
<accession>A0AA48L476</accession>
<dbReference type="InterPro" id="IPR032472">
    <property type="entry name" value="ArgoL2"/>
</dbReference>
<dbReference type="Gene3D" id="3.40.50.2300">
    <property type="match status" value="1"/>
</dbReference>
<dbReference type="Gene3D" id="2.170.260.10">
    <property type="entry name" value="paz domain"/>
    <property type="match status" value="1"/>
</dbReference>
<feature type="domain" description="PAZ" evidence="2">
    <location>
        <begin position="610"/>
        <end position="722"/>
    </location>
</feature>
<feature type="compositionally biased region" description="Polar residues" evidence="1">
    <location>
        <begin position="92"/>
        <end position="108"/>
    </location>
</feature>
<proteinExistence type="predicted"/>
<feature type="region of interest" description="Disordered" evidence="1">
    <location>
        <begin position="271"/>
        <end position="328"/>
    </location>
</feature>
<dbReference type="Pfam" id="PF02171">
    <property type="entry name" value="Piwi"/>
    <property type="match status" value="1"/>
</dbReference>
<dbReference type="SMART" id="SM00950">
    <property type="entry name" value="Piwi"/>
    <property type="match status" value="1"/>
</dbReference>
<keyword evidence="5" id="KW-1185">Reference proteome</keyword>
<sequence length="1276" mass="143302">MSQNNNRNNGLGHPPQSWGRPHRERDPRDEYLPRHRRQEEDSPPTHVNRNGGQCASHEDHHQERHDYNYQRRQHDQYDLSREREGRVHPPGQTHSYNAPQHEPTTSVSPFLGHLDTAPLLSNPFPSLSEISPPRAPPPRSQHVAPEHLLSRAPADSPSSQFDDDTRPHTPLRSELSYPGPSPHPGRQSYAHRPVPPASPMSPGLLPPHLRPHEGVPHERPRYTPSPLSREGGQYTSGQFDDANDLSAVTGRMSLASSPTLPPPSPVLKNVSATHTGMTDRNNLTTRTEAITSSKQTTESYPSSGRPQQGSSIITVSTPGTESRRNSKPVHITEELEAMPLTSFYVRPGYGKDGRALTVESNYFAVRAIGGRGKIIHHYDVAIEPVVRTSSQKFPRTLLRSVWEQLALQSENRPEWHSAFAAAAFDGRRNAYSPIPFPVADGEKITLTVSLASTREVARQQVTSSDDEFRRFRVTFRKAAEIDLEAVMRFCRADSSETRDHNAEEACLTGVMATNILLRDVPSKTYTQVGATGQKFYTLEGARPLPHGTVVLNGFMQSFRYSNSGFPLLNIDLGFSAFLMSGPCLDVVAKILGPGPARLRGGPRGHPQQTPVFHSLDQMQIAILKRKLRGARFTVTHRPSPRLHTVITVTSLPAQEIKFTVEGKDGQPERKLNVAQYYHEYYASRLQFPGLPCIQVILLSSNVLTFQYGKRAFVPLEFVKIEDFNSLPPTNLSPDQIAEMIKHSAMRPPERKATILKWRERLAHETQPKIAKWGLQVNRSMVQLDARVLNPPEVKYGGHRTMRPQAGSWNLRNLTFFREGLRPLTNWAVVSFERYTDEDTMKRWVMFLVQRLRQLGVKVDNPTPKLIPPLDPRQPDVITNQLKVAARAAYRVNNQVPQLICCILPGKEAWLYEQIKRIAFTDLNVATQCMQAAKIKNDRGLLAYTDNLCMKIVQKLGGLSHQVNIKDMPGMIHGKTMILGADLGHPPFRPDSKEPTVACSVATYNADCDAYSAQIRLQEGRSEIIVDLSSMIEEHLRIFAKENKSEFPERILVFRDGISEGQYAAALHYEHNAIVEACERVLKRYRPRILVCVCARRHNTRFFAKNMQDADRSGNLPAGLVVDKSVTHPYAFDFFLQAHSGLVGTARPTHYICLVDELGTTPDQLQKLCNALSYSFARCTKSVSLVPVCYMADLVIKKARLIVQSNEGTVSPSEYSGSRAPSLYRGPQSRYGGAAPSVIGSEATTLRRQRFEERHDIMHIQKILAKNEELSRVAWWM</sequence>
<dbReference type="InterPro" id="IPR032474">
    <property type="entry name" value="Argonaute_N"/>
</dbReference>
<dbReference type="GO" id="GO:0003723">
    <property type="term" value="F:RNA binding"/>
    <property type="evidence" value="ECO:0007669"/>
    <property type="project" value="InterPro"/>
</dbReference>
<dbReference type="SUPFAM" id="SSF53098">
    <property type="entry name" value="Ribonuclease H-like"/>
    <property type="match status" value="1"/>
</dbReference>
<feature type="compositionally biased region" description="Polar residues" evidence="1">
    <location>
        <begin position="271"/>
        <end position="320"/>
    </location>
</feature>
<name>A0AA48L476_9TREE</name>
<dbReference type="KEGG" id="ccac:CcaHIS019_0404480"/>